<dbReference type="GO" id="GO:0009097">
    <property type="term" value="P:isoleucine biosynthetic process"/>
    <property type="evidence" value="ECO:0007669"/>
    <property type="project" value="TreeGrafter"/>
</dbReference>
<dbReference type="Pfam" id="PF02775">
    <property type="entry name" value="TPP_enzyme_C"/>
    <property type="match status" value="1"/>
</dbReference>
<dbReference type="SUPFAM" id="SSF52467">
    <property type="entry name" value="DHS-like NAD/FAD-binding domain"/>
    <property type="match status" value="1"/>
</dbReference>
<dbReference type="InterPro" id="IPR012001">
    <property type="entry name" value="Thiamin_PyroP_enz_TPP-bd_dom"/>
</dbReference>
<dbReference type="GO" id="GO:0003984">
    <property type="term" value="F:acetolactate synthase activity"/>
    <property type="evidence" value="ECO:0007669"/>
    <property type="project" value="TreeGrafter"/>
</dbReference>
<dbReference type="OrthoDB" id="4494979at2"/>
<dbReference type="Pfam" id="PF02776">
    <property type="entry name" value="TPP_enzyme_N"/>
    <property type="match status" value="1"/>
</dbReference>
<dbReference type="GO" id="GO:0000287">
    <property type="term" value="F:magnesium ion binding"/>
    <property type="evidence" value="ECO:0007669"/>
    <property type="project" value="InterPro"/>
</dbReference>
<name>A0A7J5BG28_9MICO</name>
<feature type="compositionally biased region" description="Low complexity" evidence="4">
    <location>
        <begin position="15"/>
        <end position="26"/>
    </location>
</feature>
<evidence type="ECO:0000313" key="8">
    <source>
        <dbReference type="EMBL" id="KAB1645058.1"/>
    </source>
</evidence>
<evidence type="ECO:0000256" key="2">
    <source>
        <dbReference type="ARBA" id="ARBA00023052"/>
    </source>
</evidence>
<accession>A0A7J5BG28</accession>
<feature type="domain" description="Thiamine pyrophosphate enzyme N-terminal TPP-binding" evidence="7">
    <location>
        <begin position="26"/>
        <end position="136"/>
    </location>
</feature>
<evidence type="ECO:0000259" key="6">
    <source>
        <dbReference type="Pfam" id="PF02775"/>
    </source>
</evidence>
<dbReference type="Pfam" id="PF00205">
    <property type="entry name" value="TPP_enzyme_M"/>
    <property type="match status" value="1"/>
</dbReference>
<gene>
    <name evidence="8" type="ORF">F8O05_02040</name>
</gene>
<proteinExistence type="inferred from homology"/>
<protein>
    <submittedName>
        <fullName evidence="8">Acetolactate synthase</fullName>
    </submittedName>
</protein>
<dbReference type="GO" id="GO:0050660">
    <property type="term" value="F:flavin adenine dinucleotide binding"/>
    <property type="evidence" value="ECO:0007669"/>
    <property type="project" value="TreeGrafter"/>
</dbReference>
<dbReference type="CDD" id="cd07035">
    <property type="entry name" value="TPP_PYR_POX_like"/>
    <property type="match status" value="1"/>
</dbReference>
<dbReference type="CDD" id="cd00568">
    <property type="entry name" value="TPP_enzymes"/>
    <property type="match status" value="1"/>
</dbReference>
<dbReference type="PANTHER" id="PTHR18968">
    <property type="entry name" value="THIAMINE PYROPHOSPHATE ENZYMES"/>
    <property type="match status" value="1"/>
</dbReference>
<comment type="caution">
    <text evidence="8">The sequence shown here is derived from an EMBL/GenBank/DDBJ whole genome shotgun (WGS) entry which is preliminary data.</text>
</comment>
<dbReference type="InterPro" id="IPR029061">
    <property type="entry name" value="THDP-binding"/>
</dbReference>
<reference evidence="8 9" key="1">
    <citation type="submission" date="2019-09" db="EMBL/GenBank/DDBJ databases">
        <title>Phylogeny of genus Pseudoclavibacter and closely related genus.</title>
        <authorList>
            <person name="Li Y."/>
        </authorList>
    </citation>
    <scope>NUCLEOTIDE SEQUENCE [LARGE SCALE GENOMIC DNA]</scope>
    <source>
        <strain evidence="8 9">KCTC 13959</strain>
    </source>
</reference>
<keyword evidence="9" id="KW-1185">Reference proteome</keyword>
<dbReference type="GO" id="GO:0005948">
    <property type="term" value="C:acetolactate synthase complex"/>
    <property type="evidence" value="ECO:0007669"/>
    <property type="project" value="TreeGrafter"/>
</dbReference>
<comment type="similarity">
    <text evidence="1 3">Belongs to the TPP enzyme family.</text>
</comment>
<dbReference type="GO" id="GO:0030976">
    <property type="term" value="F:thiamine pyrophosphate binding"/>
    <property type="evidence" value="ECO:0007669"/>
    <property type="project" value="InterPro"/>
</dbReference>
<keyword evidence="2 3" id="KW-0786">Thiamine pyrophosphate</keyword>
<feature type="compositionally biased region" description="Polar residues" evidence="4">
    <location>
        <begin position="1"/>
        <end position="14"/>
    </location>
</feature>
<dbReference type="InterPro" id="IPR012000">
    <property type="entry name" value="Thiamin_PyroP_enz_cen_dom"/>
</dbReference>
<dbReference type="InterPro" id="IPR011766">
    <property type="entry name" value="TPP_enzyme_TPP-bd"/>
</dbReference>
<dbReference type="EMBL" id="WBKB01000001">
    <property type="protein sequence ID" value="KAB1645058.1"/>
    <property type="molecule type" value="Genomic_DNA"/>
</dbReference>
<evidence type="ECO:0000259" key="5">
    <source>
        <dbReference type="Pfam" id="PF00205"/>
    </source>
</evidence>
<evidence type="ECO:0000256" key="4">
    <source>
        <dbReference type="SAM" id="MobiDB-lite"/>
    </source>
</evidence>
<dbReference type="SUPFAM" id="SSF52518">
    <property type="entry name" value="Thiamin diphosphate-binding fold (THDP-binding)"/>
    <property type="match status" value="2"/>
</dbReference>
<dbReference type="Gene3D" id="3.40.50.1220">
    <property type="entry name" value="TPP-binding domain"/>
    <property type="match status" value="1"/>
</dbReference>
<feature type="domain" description="Thiamine pyrophosphate enzyme central" evidence="5">
    <location>
        <begin position="210"/>
        <end position="344"/>
    </location>
</feature>
<dbReference type="GO" id="GO:0009099">
    <property type="term" value="P:L-valine biosynthetic process"/>
    <property type="evidence" value="ECO:0007669"/>
    <property type="project" value="TreeGrafter"/>
</dbReference>
<evidence type="ECO:0000313" key="9">
    <source>
        <dbReference type="Proteomes" id="UP000433493"/>
    </source>
</evidence>
<feature type="domain" description="Thiamine pyrophosphate enzyme TPP-binding" evidence="6">
    <location>
        <begin position="404"/>
        <end position="549"/>
    </location>
</feature>
<feature type="region of interest" description="Disordered" evidence="4">
    <location>
        <begin position="1"/>
        <end position="27"/>
    </location>
</feature>
<dbReference type="Proteomes" id="UP000433493">
    <property type="component" value="Unassembled WGS sequence"/>
</dbReference>
<dbReference type="RefSeq" id="WP_158051068.1">
    <property type="nucleotide sequence ID" value="NZ_WBKB01000001.1"/>
</dbReference>
<dbReference type="InterPro" id="IPR045229">
    <property type="entry name" value="TPP_enz"/>
</dbReference>
<organism evidence="8 9">
    <name type="scientific">Gulosibacter chungangensis</name>
    <dbReference type="NCBI Taxonomy" id="979746"/>
    <lineage>
        <taxon>Bacteria</taxon>
        <taxon>Bacillati</taxon>
        <taxon>Actinomycetota</taxon>
        <taxon>Actinomycetes</taxon>
        <taxon>Micrococcales</taxon>
        <taxon>Microbacteriaceae</taxon>
        <taxon>Gulosibacter</taxon>
    </lineage>
</organism>
<evidence type="ECO:0000256" key="3">
    <source>
        <dbReference type="RuleBase" id="RU362132"/>
    </source>
</evidence>
<sequence>MTQSQQAQRQSTDGSQAQQPSSQSRSVGHAIVETLATHGVERVYSVPGESFLDVLDGLYDSGITNVVCRQEGGVGFMALAEGRLTGNPGVALVTRGPGAANFFIAAHSAYQDATPLVCFVGLVPFADRRRESFQEFSIDSWFGSTAKRVLTIETADQAGAIVAEAMHVAVSGRPGPVIVGLPEDLLCEITEAPAPKPRAIAAPAPSGTDLEELAARIRAAKKPFLLAGGDAFFGSTGKELADWALFNHIPVAGDWRNYDAVPNSHPAYIGWPGYGRRDSIVEAMREADLFIGVGAVRGDVMSEGYTVGLETETVLVSTDAQLLQHAGRVDQFIAATPKHFVEALGDLEDVRGDRTPDRVAELRASHERFSQVTEHEPVASGVDLELVFAELESQLGDARVVTYGAGNATIWGHRQLSHNVPNSLVGSRNGAMGMAVPAAVAAALVFPERRAVAVCGDGDFFMNGQEIATLVAQGGKALFVVVDNSRFATIVEHQENWYPGRPSGTDLVNPDFSAWIASFGGRGARLDSNERIAETVAELLAFDGPALLHLVIDRETPSPSGKGF</sequence>
<dbReference type="Gene3D" id="3.40.50.970">
    <property type="match status" value="2"/>
</dbReference>
<evidence type="ECO:0000259" key="7">
    <source>
        <dbReference type="Pfam" id="PF02776"/>
    </source>
</evidence>
<dbReference type="PANTHER" id="PTHR18968:SF120">
    <property type="entry name" value="ACETOLACTATE SYNTHASE LARGE SUBUNIT"/>
    <property type="match status" value="1"/>
</dbReference>
<dbReference type="AlphaFoldDB" id="A0A7J5BG28"/>
<dbReference type="InterPro" id="IPR029035">
    <property type="entry name" value="DHS-like_NAD/FAD-binding_dom"/>
</dbReference>
<evidence type="ECO:0000256" key="1">
    <source>
        <dbReference type="ARBA" id="ARBA00007812"/>
    </source>
</evidence>